<feature type="compositionally biased region" description="Pro residues" evidence="2">
    <location>
        <begin position="1598"/>
        <end position="1608"/>
    </location>
</feature>
<dbReference type="EMBL" id="CAKASE010000044">
    <property type="protein sequence ID" value="CAG9560006.1"/>
    <property type="molecule type" value="Genomic_DNA"/>
</dbReference>
<feature type="region of interest" description="Disordered" evidence="2">
    <location>
        <begin position="1581"/>
        <end position="1610"/>
    </location>
</feature>
<feature type="compositionally biased region" description="Polar residues" evidence="2">
    <location>
        <begin position="37"/>
        <end position="50"/>
    </location>
</feature>
<keyword evidence="1" id="KW-0175">Coiled coil</keyword>
<sequence>MIIPFNFYSNTGWYQWLDENSPLPPYSTLLARAIQKSQNESNTQAQSQPSPKEKKDLTSAILSKSNMARALKESGYESDSTIVFRRQAAPLSPSERRAAYRDLQAGGEPPRGGFRSPAPNRQDETEIEYIPISPTLTKIRIHKKTPQMHEVICYPVTSNPIEQQYLKSRPGSDSKFRKYEIDEEGAPIPPTRISSRNSQTLKFMTSKTPTFESSTKLSKEQSNVEFLKDKISNKLNRQNTHIIIKPKSLQNSHRRIMSTSAPPVLNRNKTNGTLPKNNVKTSKPLGTSSFSSERRIILPINYPTGRSKSGDTSSVIIEGGVGRRTPITNILDKVTQIDKLWGSQKRNERIDVSKIKPKSIIKSPSKPLSPKTPNLSPRYEGTVTHKSRDMIRTAEKIQNMKVQAKSTPCLAKQYNKSVKSNSLQVMSNMSKSSSSIQPLSKKQHPVKTATVTSLKKKKSLESIPLKPRHTLTNEQNIKKVKYASNHKKLQKSNKTLNKKQQKDLHSESDTCNQFGENLDKLSNKGSVEFLDQLTSNDLREARNNIVSDSFFQHLFLRDAVIPPDMQNYENARTSVLQKAKYFQSLPDTNVNFSNSLNTYLVHRKPVSLSRFKLWDSHSNVSPISSSRSISWPGKMDGRIRKFESLTKSNNEFGSSSSLSTVRSKSEPPCSKLYFSQTSRPVSPTVTFHKKQESSVKESPSPVRFFVSHRSLSPNVMNKTQYLEKLSRSPTKIIFSKTKHSKSNDEDYYSKRPLSEDFDKKATTFFFSETSLPVSPQVRSPHNRSQSTSPAPVRSPSYRRIHNVRAQNKLELTNKKYRTLSADNAVEKKLETKIYCRPKSDSNLHKNDPEYEEYINDIQNVTNRSIRFRELNRYYSYLERVAELEKATNNQNTCYRKRDEEIIDFDRWKKIRTIERAEEELDNLYKKLRKAQNENDVLFYPKDVNDLRWNFNKERGLRMKEKSVEDLKEELEQKTSDVDNELDCLHGKDTYKPLWRGTSVAETAFTINRKNEIENKKISNARNTTLNNLHANHLSDLRRKIGLGSRLWSSLSMDQVNALKNQLNAIYSRELETKLENNENYTITVKDAKSAKQPDLHVRCNSLTSPKTDIIIPEINKSESIAAISCQLSSEKEIKNNVNKMQMSLTESEKKKLSQSLSKELLKRINKFDTPLQKPEPEKPVQVKIDTNKIHESKCSDIDHKLSEEINKPTNENIRHLIFPVPKQDTSNQSSASETDTLSSDISGKTVIYKGPVKEVQKKVQYFESVKDEKESPVTVHLAKDTLNEKNQHITEPVKPPEKIENKSGYNSIVQSQSCSNLKELFGESEANKFLSLPAKSDLYSRTPSPQSEVQVDRRTPDTLRFSSDETIWRSRTPSPDAERYWRAYLKLAREGEVRRLARRFDSPSAAGAVLRRYRSDPEIIRNDIKNNWPTDKTFRRGKCRSLLPVARMPLRPNNRFMPHIDVISKLAALRKRNTARSRSAEEVLECRPGEVERIRRRFEAMSLLGQMYTSTPDVCELQNITSYLAGPWIAHRYPKPEDNKKPIRDSDNSLRGRTTLNKKDKTKPKGSVNLNSILKSDSLAKQAFNPLVHQPASRYEPPRTPPRPPPAAWPYRLAPYVTPSRHTVTFKG</sequence>
<feature type="region of interest" description="Disordered" evidence="2">
    <location>
        <begin position="772"/>
        <end position="794"/>
    </location>
</feature>
<dbReference type="Proteomes" id="UP000789524">
    <property type="component" value="Unassembled WGS sequence"/>
</dbReference>
<name>A0A8J2QCZ8_9NEOP</name>
<feature type="region of interest" description="Disordered" evidence="2">
    <location>
        <begin position="361"/>
        <end position="381"/>
    </location>
</feature>
<organism evidence="3 4">
    <name type="scientific">Danaus chrysippus</name>
    <name type="common">African queen</name>
    <dbReference type="NCBI Taxonomy" id="151541"/>
    <lineage>
        <taxon>Eukaryota</taxon>
        <taxon>Metazoa</taxon>
        <taxon>Ecdysozoa</taxon>
        <taxon>Arthropoda</taxon>
        <taxon>Hexapoda</taxon>
        <taxon>Insecta</taxon>
        <taxon>Pterygota</taxon>
        <taxon>Neoptera</taxon>
        <taxon>Endopterygota</taxon>
        <taxon>Lepidoptera</taxon>
        <taxon>Glossata</taxon>
        <taxon>Ditrysia</taxon>
        <taxon>Papilionoidea</taxon>
        <taxon>Nymphalidae</taxon>
        <taxon>Danainae</taxon>
        <taxon>Danaini</taxon>
        <taxon>Danaina</taxon>
        <taxon>Danaus</taxon>
        <taxon>Anosia</taxon>
    </lineage>
</organism>
<proteinExistence type="predicted"/>
<comment type="caution">
    <text evidence="3">The sequence shown here is derived from an EMBL/GenBank/DDBJ whole genome shotgun (WGS) entry which is preliminary data.</text>
</comment>
<feature type="compositionally biased region" description="Polar residues" evidence="2">
    <location>
        <begin position="772"/>
        <end position="789"/>
    </location>
</feature>
<feature type="compositionally biased region" description="Basic and acidic residues" evidence="2">
    <location>
        <begin position="1534"/>
        <end position="1550"/>
    </location>
</feature>
<feature type="region of interest" description="Disordered" evidence="2">
    <location>
        <begin position="262"/>
        <end position="287"/>
    </location>
</feature>
<feature type="region of interest" description="Disordered" evidence="2">
    <location>
        <begin position="37"/>
        <end position="57"/>
    </location>
</feature>
<protein>
    <submittedName>
        <fullName evidence="3">(African queen) hypothetical protein</fullName>
    </submittedName>
</protein>
<evidence type="ECO:0000313" key="3">
    <source>
        <dbReference type="EMBL" id="CAG9560006.1"/>
    </source>
</evidence>
<evidence type="ECO:0000256" key="1">
    <source>
        <dbReference type="SAM" id="Coils"/>
    </source>
</evidence>
<reference evidence="3" key="1">
    <citation type="submission" date="2021-09" db="EMBL/GenBank/DDBJ databases">
        <authorList>
            <person name="Martin H S."/>
        </authorList>
    </citation>
    <scope>NUCLEOTIDE SEQUENCE</scope>
</reference>
<keyword evidence="4" id="KW-1185">Reference proteome</keyword>
<evidence type="ECO:0000313" key="4">
    <source>
        <dbReference type="Proteomes" id="UP000789524"/>
    </source>
</evidence>
<feature type="region of interest" description="Disordered" evidence="2">
    <location>
        <begin position="433"/>
        <end position="453"/>
    </location>
</feature>
<dbReference type="OrthoDB" id="19092at2759"/>
<gene>
    <name evidence="3" type="ORF">DCHRY22_LOCUS1747</name>
</gene>
<accession>A0A8J2QCZ8</accession>
<feature type="compositionally biased region" description="Low complexity" evidence="2">
    <location>
        <begin position="361"/>
        <end position="377"/>
    </location>
</feature>
<feature type="coiled-coil region" evidence="1">
    <location>
        <begin position="910"/>
        <end position="987"/>
    </location>
</feature>
<evidence type="ECO:0000256" key="2">
    <source>
        <dbReference type="SAM" id="MobiDB-lite"/>
    </source>
</evidence>
<feature type="region of interest" description="Disordered" evidence="2">
    <location>
        <begin position="1534"/>
        <end position="1569"/>
    </location>
</feature>